<reference evidence="2 3" key="1">
    <citation type="journal article" date="2013" name="PLoS Genet.">
        <title>The genome and development-dependent transcriptomes of Pyronema confluens: a window into fungal evolution.</title>
        <authorList>
            <person name="Traeger S."/>
            <person name="Altegoer F."/>
            <person name="Freitag M."/>
            <person name="Gabaldon T."/>
            <person name="Kempken F."/>
            <person name="Kumar A."/>
            <person name="Marcet-Houben M."/>
            <person name="Poggeler S."/>
            <person name="Stajich J.E."/>
            <person name="Nowrousian M."/>
        </authorList>
    </citation>
    <scope>NUCLEOTIDE SEQUENCE [LARGE SCALE GENOMIC DNA]</scope>
    <source>
        <strain evidence="3">CBS 100304</strain>
        <tissue evidence="2">Vegetative mycelium</tissue>
    </source>
</reference>
<gene>
    <name evidence="2" type="ORF">PCON_11860</name>
</gene>
<sequence>MNIMVQEECETSKTPCQNSREAPRISTMKTP</sequence>
<dbReference type="AlphaFoldDB" id="U4L659"/>
<dbReference type="Proteomes" id="UP000018144">
    <property type="component" value="Unassembled WGS sequence"/>
</dbReference>
<feature type="region of interest" description="Disordered" evidence="1">
    <location>
        <begin position="1"/>
        <end position="31"/>
    </location>
</feature>
<evidence type="ECO:0000313" key="2">
    <source>
        <dbReference type="EMBL" id="CCX12266.1"/>
    </source>
</evidence>
<keyword evidence="3" id="KW-1185">Reference proteome</keyword>
<organism evidence="2 3">
    <name type="scientific">Pyronema omphalodes (strain CBS 100304)</name>
    <name type="common">Pyronema confluens</name>
    <dbReference type="NCBI Taxonomy" id="1076935"/>
    <lineage>
        <taxon>Eukaryota</taxon>
        <taxon>Fungi</taxon>
        <taxon>Dikarya</taxon>
        <taxon>Ascomycota</taxon>
        <taxon>Pezizomycotina</taxon>
        <taxon>Pezizomycetes</taxon>
        <taxon>Pezizales</taxon>
        <taxon>Pyronemataceae</taxon>
        <taxon>Pyronema</taxon>
    </lineage>
</organism>
<accession>U4L659</accession>
<proteinExistence type="predicted"/>
<evidence type="ECO:0000256" key="1">
    <source>
        <dbReference type="SAM" id="MobiDB-lite"/>
    </source>
</evidence>
<dbReference type="EMBL" id="HF935693">
    <property type="protein sequence ID" value="CCX12266.1"/>
    <property type="molecule type" value="Genomic_DNA"/>
</dbReference>
<protein>
    <submittedName>
        <fullName evidence="2">Uncharacterized protein</fullName>
    </submittedName>
</protein>
<name>U4L659_PYROM</name>
<evidence type="ECO:0000313" key="3">
    <source>
        <dbReference type="Proteomes" id="UP000018144"/>
    </source>
</evidence>